<gene>
    <name evidence="3" type="ORF">JOL79_02055</name>
</gene>
<sequence>MIVQHHDLVQSTNLVRSQNQWSALDWWPPIGWWPDPARDLLQPGSAAASATFVLLPRAESVHSARSFAAGTLTGWRMGELQDGMELIVSELATNALRHGLMLGATPSREVIRLSLIRRGALVTCAITDPGAKAPVLRDPSPFEPGGLGLHIVESLSVCWGWCPLAPRGKAVWAVLSA</sequence>
<evidence type="ECO:0000313" key="4">
    <source>
        <dbReference type="Proteomes" id="UP000674234"/>
    </source>
</evidence>
<dbReference type="InterPro" id="IPR036890">
    <property type="entry name" value="HATPase_C_sf"/>
</dbReference>
<keyword evidence="1" id="KW-0418">Kinase</keyword>
<comment type="caution">
    <text evidence="3">The sequence shown here is derived from an EMBL/GenBank/DDBJ whole genome shotgun (WGS) entry which is preliminary data.</text>
</comment>
<keyword evidence="4" id="KW-1185">Reference proteome</keyword>
<keyword evidence="1" id="KW-0723">Serine/threonine-protein kinase</keyword>
<accession>A0A941ANC7</accession>
<evidence type="ECO:0000256" key="1">
    <source>
        <dbReference type="ARBA" id="ARBA00022527"/>
    </source>
</evidence>
<feature type="domain" description="Histidine kinase/HSP90-like ATPase" evidence="2">
    <location>
        <begin position="57"/>
        <end position="156"/>
    </location>
</feature>
<dbReference type="EMBL" id="JAFCNB010000001">
    <property type="protein sequence ID" value="MBP2702584.1"/>
    <property type="molecule type" value="Genomic_DNA"/>
</dbReference>
<keyword evidence="3" id="KW-0067">ATP-binding</keyword>
<protein>
    <submittedName>
        <fullName evidence="3">ATP-binding protein</fullName>
    </submittedName>
</protein>
<dbReference type="CDD" id="cd16936">
    <property type="entry name" value="HATPase_RsbW-like"/>
    <property type="match status" value="1"/>
</dbReference>
<dbReference type="PANTHER" id="PTHR35526:SF3">
    <property type="entry name" value="ANTI-SIGMA-F FACTOR RSBW"/>
    <property type="match status" value="1"/>
</dbReference>
<evidence type="ECO:0000313" key="3">
    <source>
        <dbReference type="EMBL" id="MBP2702584.1"/>
    </source>
</evidence>
<dbReference type="GO" id="GO:0005524">
    <property type="term" value="F:ATP binding"/>
    <property type="evidence" value="ECO:0007669"/>
    <property type="project" value="UniProtKB-KW"/>
</dbReference>
<dbReference type="Pfam" id="PF13581">
    <property type="entry name" value="HATPase_c_2"/>
    <property type="match status" value="1"/>
</dbReference>
<proteinExistence type="predicted"/>
<dbReference type="Gene3D" id="3.30.565.10">
    <property type="entry name" value="Histidine kinase-like ATPase, C-terminal domain"/>
    <property type="match status" value="1"/>
</dbReference>
<organism evidence="3 4">
    <name type="scientific">Microbispora oryzae</name>
    <dbReference type="NCBI Taxonomy" id="2806554"/>
    <lineage>
        <taxon>Bacteria</taxon>
        <taxon>Bacillati</taxon>
        <taxon>Actinomycetota</taxon>
        <taxon>Actinomycetes</taxon>
        <taxon>Streptosporangiales</taxon>
        <taxon>Streptosporangiaceae</taxon>
        <taxon>Microbispora</taxon>
    </lineage>
</organism>
<dbReference type="Proteomes" id="UP000674234">
    <property type="component" value="Unassembled WGS sequence"/>
</dbReference>
<dbReference type="SUPFAM" id="SSF55874">
    <property type="entry name" value="ATPase domain of HSP90 chaperone/DNA topoisomerase II/histidine kinase"/>
    <property type="match status" value="1"/>
</dbReference>
<dbReference type="AlphaFoldDB" id="A0A941ANC7"/>
<evidence type="ECO:0000259" key="2">
    <source>
        <dbReference type="Pfam" id="PF13581"/>
    </source>
</evidence>
<dbReference type="GO" id="GO:0004674">
    <property type="term" value="F:protein serine/threonine kinase activity"/>
    <property type="evidence" value="ECO:0007669"/>
    <property type="project" value="UniProtKB-KW"/>
</dbReference>
<keyword evidence="3" id="KW-0547">Nucleotide-binding</keyword>
<dbReference type="PANTHER" id="PTHR35526">
    <property type="entry name" value="ANTI-SIGMA-F FACTOR RSBW-RELATED"/>
    <property type="match status" value="1"/>
</dbReference>
<dbReference type="InterPro" id="IPR003594">
    <property type="entry name" value="HATPase_dom"/>
</dbReference>
<name>A0A941ANC7_9ACTN</name>
<reference evidence="3" key="1">
    <citation type="submission" date="2021-02" db="EMBL/GenBank/DDBJ databases">
        <title>Draft genome sequence of Microbispora sp. RL4-1S isolated from rice leaves in Thailand.</title>
        <authorList>
            <person name="Muangham S."/>
            <person name="Duangmal K."/>
        </authorList>
    </citation>
    <scope>NUCLEOTIDE SEQUENCE</scope>
    <source>
        <strain evidence="3">RL4-1S</strain>
    </source>
</reference>
<dbReference type="InterPro" id="IPR050267">
    <property type="entry name" value="Anti-sigma-factor_SerPK"/>
</dbReference>
<keyword evidence="1" id="KW-0808">Transferase</keyword>